<comment type="similarity">
    <text evidence="1 2">Belongs to the UPF0102 family.</text>
</comment>
<evidence type="ECO:0000256" key="1">
    <source>
        <dbReference type="ARBA" id="ARBA00006738"/>
    </source>
</evidence>
<organism evidence="3 4">
    <name type="scientific">Pseudomonas karstica</name>
    <dbReference type="NCBI Taxonomy" id="1055468"/>
    <lineage>
        <taxon>Bacteria</taxon>
        <taxon>Pseudomonadati</taxon>
        <taxon>Pseudomonadota</taxon>
        <taxon>Gammaproteobacteria</taxon>
        <taxon>Pseudomonadales</taxon>
        <taxon>Pseudomonadaceae</taxon>
        <taxon>Pseudomonas</taxon>
    </lineage>
</organism>
<dbReference type="OrthoDB" id="9794876at2"/>
<accession>A0A7X2RTA9</accession>
<dbReference type="Gene3D" id="3.40.1350.10">
    <property type="match status" value="1"/>
</dbReference>
<dbReference type="NCBIfam" id="TIGR00252">
    <property type="entry name" value="YraN family protein"/>
    <property type="match status" value="1"/>
</dbReference>
<protein>
    <recommendedName>
        <fullName evidence="2">UPF0102 protein GIR22_16320</fullName>
    </recommendedName>
</protein>
<proteinExistence type="inferred from homology"/>
<sequence>MPQQSSAQSGKDAELQALKHLQQQGLRLLAQNWLCKRGELDLVMLDGDTVVFVEVRYRKHAQWGGALASIDRRKRQKLTLAAQFFLQSERRWADHPCRFDVVAIESTPLGTTDLIWLPDAFDSCDFGS</sequence>
<gene>
    <name evidence="3" type="ORF">GIR22_16320</name>
</gene>
<dbReference type="EMBL" id="WLYI01000021">
    <property type="protein sequence ID" value="MTD20693.1"/>
    <property type="molecule type" value="Genomic_DNA"/>
</dbReference>
<keyword evidence="4" id="KW-1185">Reference proteome</keyword>
<dbReference type="AlphaFoldDB" id="A0A7X2RTA9"/>
<dbReference type="PANTHER" id="PTHR34039:SF1">
    <property type="entry name" value="UPF0102 PROTEIN YRAN"/>
    <property type="match status" value="1"/>
</dbReference>
<dbReference type="Pfam" id="PF02021">
    <property type="entry name" value="UPF0102"/>
    <property type="match status" value="1"/>
</dbReference>
<dbReference type="CDD" id="cd20736">
    <property type="entry name" value="PoNe_Nuclease"/>
    <property type="match status" value="1"/>
</dbReference>
<dbReference type="Proteomes" id="UP000431485">
    <property type="component" value="Unassembled WGS sequence"/>
</dbReference>
<dbReference type="GO" id="GO:0003676">
    <property type="term" value="F:nucleic acid binding"/>
    <property type="evidence" value="ECO:0007669"/>
    <property type="project" value="InterPro"/>
</dbReference>
<reference evidence="3 4" key="1">
    <citation type="submission" date="2019-11" db="EMBL/GenBank/DDBJ databases">
        <title>Pseudmonas karstica sp. nov. and Pseudomonas spelaei sp. nov. from caves.</title>
        <authorList>
            <person name="Zeman M."/>
        </authorList>
    </citation>
    <scope>NUCLEOTIDE SEQUENCE [LARGE SCALE GENOMIC DNA]</scope>
    <source>
        <strain evidence="3 4">CCM 7891</strain>
    </source>
</reference>
<comment type="caution">
    <text evidence="3">The sequence shown here is derived from an EMBL/GenBank/DDBJ whole genome shotgun (WGS) entry which is preliminary data.</text>
</comment>
<dbReference type="SUPFAM" id="SSF52980">
    <property type="entry name" value="Restriction endonuclease-like"/>
    <property type="match status" value="1"/>
</dbReference>
<dbReference type="NCBIfam" id="NF009150">
    <property type="entry name" value="PRK12497.1-3"/>
    <property type="match status" value="1"/>
</dbReference>
<evidence type="ECO:0000313" key="3">
    <source>
        <dbReference type="EMBL" id="MTD20693.1"/>
    </source>
</evidence>
<name>A0A7X2RTA9_9PSED</name>
<evidence type="ECO:0000313" key="4">
    <source>
        <dbReference type="Proteomes" id="UP000431485"/>
    </source>
</evidence>
<dbReference type="InterPro" id="IPR011856">
    <property type="entry name" value="tRNA_endonuc-like_dom_sf"/>
</dbReference>
<dbReference type="RefSeq" id="WP_154744327.1">
    <property type="nucleotide sequence ID" value="NZ_JBHSTG010000003.1"/>
</dbReference>
<dbReference type="HAMAP" id="MF_00048">
    <property type="entry name" value="UPF0102"/>
    <property type="match status" value="1"/>
</dbReference>
<dbReference type="PANTHER" id="PTHR34039">
    <property type="entry name" value="UPF0102 PROTEIN YRAN"/>
    <property type="match status" value="1"/>
</dbReference>
<dbReference type="InterPro" id="IPR003509">
    <property type="entry name" value="UPF0102_YraN-like"/>
</dbReference>
<evidence type="ECO:0000256" key="2">
    <source>
        <dbReference type="HAMAP-Rule" id="MF_00048"/>
    </source>
</evidence>
<dbReference type="InterPro" id="IPR011335">
    <property type="entry name" value="Restrct_endonuc-II-like"/>
</dbReference>